<evidence type="ECO:0000313" key="2">
    <source>
        <dbReference type="EMBL" id="MED6180655.1"/>
    </source>
</evidence>
<evidence type="ECO:0000313" key="3">
    <source>
        <dbReference type="Proteomes" id="UP001341840"/>
    </source>
</evidence>
<name>A0ABU6W659_9FABA</name>
<reference evidence="2 3" key="1">
    <citation type="journal article" date="2023" name="Plants (Basel)">
        <title>Bridging the Gap: Combining Genomics and Transcriptomics Approaches to Understand Stylosanthes scabra, an Orphan Legume from the Brazilian Caatinga.</title>
        <authorList>
            <person name="Ferreira-Neto J.R.C."/>
            <person name="da Silva M.D."/>
            <person name="Binneck E."/>
            <person name="de Melo N.F."/>
            <person name="da Silva R.H."/>
            <person name="de Melo A.L.T.M."/>
            <person name="Pandolfi V."/>
            <person name="Bustamante F.O."/>
            <person name="Brasileiro-Vidal A.C."/>
            <person name="Benko-Iseppon A.M."/>
        </authorList>
    </citation>
    <scope>NUCLEOTIDE SEQUENCE [LARGE SCALE GENOMIC DNA]</scope>
    <source>
        <tissue evidence="2">Leaves</tissue>
    </source>
</reference>
<feature type="compositionally biased region" description="Polar residues" evidence="1">
    <location>
        <begin position="1"/>
        <end position="21"/>
    </location>
</feature>
<gene>
    <name evidence="2" type="ORF">PIB30_012253</name>
</gene>
<organism evidence="2 3">
    <name type="scientific">Stylosanthes scabra</name>
    <dbReference type="NCBI Taxonomy" id="79078"/>
    <lineage>
        <taxon>Eukaryota</taxon>
        <taxon>Viridiplantae</taxon>
        <taxon>Streptophyta</taxon>
        <taxon>Embryophyta</taxon>
        <taxon>Tracheophyta</taxon>
        <taxon>Spermatophyta</taxon>
        <taxon>Magnoliopsida</taxon>
        <taxon>eudicotyledons</taxon>
        <taxon>Gunneridae</taxon>
        <taxon>Pentapetalae</taxon>
        <taxon>rosids</taxon>
        <taxon>fabids</taxon>
        <taxon>Fabales</taxon>
        <taxon>Fabaceae</taxon>
        <taxon>Papilionoideae</taxon>
        <taxon>50 kb inversion clade</taxon>
        <taxon>dalbergioids sensu lato</taxon>
        <taxon>Dalbergieae</taxon>
        <taxon>Pterocarpus clade</taxon>
        <taxon>Stylosanthes</taxon>
    </lineage>
</organism>
<protein>
    <submittedName>
        <fullName evidence="2">Uncharacterized protein</fullName>
    </submittedName>
</protein>
<sequence>MVLNTLANSRASTSRGTQLQPLSEAITKPRHLSEGFLPEDKHPGSGDYWTDNISEPLVRLVYRNVYFGLRLLLSVLFLRSPLATPCCDYLYLNQYLTPKTSQISGGGAVSISDSNSFTSNYLNQSLRSTWGERVSSMHERLINFKAQLTSQRMSSMVYGTTSKVVRDQFLRSSTQGHQGNAPSQDCPLVSVILRSFPNRFILSTWLSDHSRVVISGPHTLMSPRYVLVIYIRQCAPPRPHSSGLSGLSINPLCSSFPLDFLIF</sequence>
<proteinExistence type="predicted"/>
<comment type="caution">
    <text evidence="2">The sequence shown here is derived from an EMBL/GenBank/DDBJ whole genome shotgun (WGS) entry which is preliminary data.</text>
</comment>
<evidence type="ECO:0000256" key="1">
    <source>
        <dbReference type="SAM" id="MobiDB-lite"/>
    </source>
</evidence>
<dbReference type="EMBL" id="JASCZI010181273">
    <property type="protein sequence ID" value="MED6180655.1"/>
    <property type="molecule type" value="Genomic_DNA"/>
</dbReference>
<keyword evidence="3" id="KW-1185">Reference proteome</keyword>
<feature type="region of interest" description="Disordered" evidence="1">
    <location>
        <begin position="1"/>
        <end position="24"/>
    </location>
</feature>
<dbReference type="Proteomes" id="UP001341840">
    <property type="component" value="Unassembled WGS sequence"/>
</dbReference>
<accession>A0ABU6W659</accession>